<dbReference type="EMBL" id="CP042593">
    <property type="protein sequence ID" value="QED50058.1"/>
    <property type="molecule type" value="Genomic_DNA"/>
</dbReference>
<gene>
    <name evidence="1" type="ORF">FSZ17_08355</name>
</gene>
<evidence type="ECO:0000313" key="1">
    <source>
        <dbReference type="EMBL" id="QED50058.1"/>
    </source>
</evidence>
<keyword evidence="2" id="KW-1185">Reference proteome</keyword>
<dbReference type="OrthoDB" id="2969307at2"/>
<dbReference type="Proteomes" id="UP000321555">
    <property type="component" value="Chromosome"/>
</dbReference>
<dbReference type="STRING" id="1742359.GCA_001439625_03799"/>
<protein>
    <submittedName>
        <fullName evidence="1">Sporulation protein</fullName>
    </submittedName>
</protein>
<evidence type="ECO:0000313" key="2">
    <source>
        <dbReference type="Proteomes" id="UP000321555"/>
    </source>
</evidence>
<name>A0A5B8ZAW1_CYTDA</name>
<organism evidence="1 2">
    <name type="scientific">Cytobacillus dafuensis</name>
    <name type="common">Bacillus dafuensis</name>
    <dbReference type="NCBI Taxonomy" id="1742359"/>
    <lineage>
        <taxon>Bacteria</taxon>
        <taxon>Bacillati</taxon>
        <taxon>Bacillota</taxon>
        <taxon>Bacilli</taxon>
        <taxon>Bacillales</taxon>
        <taxon>Bacillaceae</taxon>
        <taxon>Cytobacillus</taxon>
    </lineage>
</organism>
<dbReference type="AlphaFoldDB" id="A0A5B8ZAW1"/>
<accession>A0A5B8ZAW1</accession>
<dbReference type="KEGG" id="bda:FSZ17_08355"/>
<proteinExistence type="predicted"/>
<sequence length="147" mass="16921">MLLLGLTGCGLGEDSKDSELALIKTTDPSPALLEKNTKENLDFVESVKHDIASMKELYDVAVVKGKKDTLVAYKVKHFYRFQMKKIEKKVNEMLEKKYPDENFTVSSDYKIFLEAVKLNEKMKDPNFSQEKANKELKKIIKLKQELT</sequence>
<reference evidence="2" key="1">
    <citation type="submission" date="2019-08" db="EMBL/GenBank/DDBJ databases">
        <authorList>
            <person name="Zheng X."/>
        </authorList>
    </citation>
    <scope>NUCLEOTIDE SEQUENCE [LARGE SCALE GENOMIC DNA]</scope>
    <source>
        <strain evidence="2">FJAT-25496</strain>
    </source>
</reference>